<dbReference type="EMBL" id="FZNR01000002">
    <property type="protein sequence ID" value="SNR49101.1"/>
    <property type="molecule type" value="Genomic_DNA"/>
</dbReference>
<sequence>MTEKTLPGRPPQWAFALLAEVQALRSEVASLRGMVKLPEAAATDDRAGRIADIRALADLLEANPGLPMPWRTEAYEHIAVYDDPSATSRVATVRRVADILGVTVDDSLDDRTECSVSLGRAQ</sequence>
<dbReference type="OrthoDB" id="3530961at2"/>
<dbReference type="Proteomes" id="UP000198415">
    <property type="component" value="Unassembled WGS sequence"/>
</dbReference>
<proteinExistence type="predicted"/>
<dbReference type="RefSeq" id="WP_089292575.1">
    <property type="nucleotide sequence ID" value="NZ_BOMU01000017.1"/>
</dbReference>
<organism evidence="1 2">
    <name type="scientific">Actinoplanes regularis</name>
    <dbReference type="NCBI Taxonomy" id="52697"/>
    <lineage>
        <taxon>Bacteria</taxon>
        <taxon>Bacillati</taxon>
        <taxon>Actinomycetota</taxon>
        <taxon>Actinomycetes</taxon>
        <taxon>Micromonosporales</taxon>
        <taxon>Micromonosporaceae</taxon>
        <taxon>Actinoplanes</taxon>
    </lineage>
</organism>
<evidence type="ECO:0000313" key="1">
    <source>
        <dbReference type="EMBL" id="SNR49101.1"/>
    </source>
</evidence>
<gene>
    <name evidence="1" type="ORF">SAMN06264365_102833</name>
</gene>
<keyword evidence="2" id="KW-1185">Reference proteome</keyword>
<evidence type="ECO:0000313" key="2">
    <source>
        <dbReference type="Proteomes" id="UP000198415"/>
    </source>
</evidence>
<accession>A0A238WRU1</accession>
<dbReference type="AlphaFoldDB" id="A0A238WRU1"/>
<name>A0A238WRU1_9ACTN</name>
<reference evidence="1 2" key="1">
    <citation type="submission" date="2017-06" db="EMBL/GenBank/DDBJ databases">
        <authorList>
            <person name="Kim H.J."/>
            <person name="Triplett B.A."/>
        </authorList>
    </citation>
    <scope>NUCLEOTIDE SEQUENCE [LARGE SCALE GENOMIC DNA]</scope>
    <source>
        <strain evidence="1 2">DSM 43151</strain>
    </source>
</reference>
<protein>
    <submittedName>
        <fullName evidence="1">Uncharacterized protein</fullName>
    </submittedName>
</protein>